<evidence type="ECO:0000313" key="6">
    <source>
        <dbReference type="EMBL" id="BAY84988.1"/>
    </source>
</evidence>
<evidence type="ECO:0000256" key="3">
    <source>
        <dbReference type="ARBA" id="ARBA00023125"/>
    </source>
</evidence>
<dbReference type="PROSITE" id="PS50931">
    <property type="entry name" value="HTH_LYSR"/>
    <property type="match status" value="1"/>
</dbReference>
<evidence type="ECO:0000256" key="4">
    <source>
        <dbReference type="ARBA" id="ARBA00023163"/>
    </source>
</evidence>
<dbReference type="CDD" id="cd08422">
    <property type="entry name" value="PBP2_CrgA_like"/>
    <property type="match status" value="1"/>
</dbReference>
<keyword evidence="4" id="KW-0804">Transcription</keyword>
<dbReference type="Gene3D" id="1.10.10.10">
    <property type="entry name" value="Winged helix-like DNA-binding domain superfamily/Winged helix DNA-binding domain"/>
    <property type="match status" value="1"/>
</dbReference>
<dbReference type="InterPro" id="IPR000847">
    <property type="entry name" value="LysR_HTH_N"/>
</dbReference>
<dbReference type="AlphaFoldDB" id="A0A1Z4LV72"/>
<reference evidence="6 7" key="1">
    <citation type="submission" date="2017-06" db="EMBL/GenBank/DDBJ databases">
        <title>Genome sequencing of cyanobaciteial culture collection at National Institute for Environmental Studies (NIES).</title>
        <authorList>
            <person name="Hirose Y."/>
            <person name="Shimura Y."/>
            <person name="Fujisawa T."/>
            <person name="Nakamura Y."/>
            <person name="Kawachi M."/>
        </authorList>
    </citation>
    <scope>NUCLEOTIDE SEQUENCE [LARGE SCALE GENOMIC DNA]</scope>
    <source>
        <strain evidence="6 7">NIES-267</strain>
    </source>
</reference>
<dbReference type="Pfam" id="PF00126">
    <property type="entry name" value="HTH_1"/>
    <property type="match status" value="1"/>
</dbReference>
<dbReference type="SUPFAM" id="SSF53850">
    <property type="entry name" value="Periplasmic binding protein-like II"/>
    <property type="match status" value="1"/>
</dbReference>
<dbReference type="OrthoDB" id="9786526at2"/>
<gene>
    <name evidence="6" type="ORF">NIES267_44860</name>
</gene>
<organism evidence="6 7">
    <name type="scientific">Calothrix parasitica NIES-267</name>
    <dbReference type="NCBI Taxonomy" id="1973488"/>
    <lineage>
        <taxon>Bacteria</taxon>
        <taxon>Bacillati</taxon>
        <taxon>Cyanobacteriota</taxon>
        <taxon>Cyanophyceae</taxon>
        <taxon>Nostocales</taxon>
        <taxon>Calotrichaceae</taxon>
        <taxon>Calothrix</taxon>
    </lineage>
</organism>
<keyword evidence="3" id="KW-0238">DNA-binding</keyword>
<dbReference type="InterPro" id="IPR036388">
    <property type="entry name" value="WH-like_DNA-bd_sf"/>
</dbReference>
<comment type="similarity">
    <text evidence="1">Belongs to the LysR transcriptional regulatory family.</text>
</comment>
<dbReference type="InterPro" id="IPR058163">
    <property type="entry name" value="LysR-type_TF_proteobact-type"/>
</dbReference>
<dbReference type="PANTHER" id="PTHR30537:SF5">
    <property type="entry name" value="HTH-TYPE TRANSCRIPTIONAL ACTIVATOR TTDR-RELATED"/>
    <property type="match status" value="1"/>
</dbReference>
<dbReference type="EMBL" id="AP018227">
    <property type="protein sequence ID" value="BAY84988.1"/>
    <property type="molecule type" value="Genomic_DNA"/>
</dbReference>
<keyword evidence="7" id="KW-1185">Reference proteome</keyword>
<accession>A0A1Z4LV72</accession>
<dbReference type="SUPFAM" id="SSF46785">
    <property type="entry name" value="Winged helix' DNA-binding domain"/>
    <property type="match status" value="1"/>
</dbReference>
<feature type="domain" description="HTH lysR-type" evidence="5">
    <location>
        <begin position="1"/>
        <end position="59"/>
    </location>
</feature>
<dbReference type="Pfam" id="PF03466">
    <property type="entry name" value="LysR_substrate"/>
    <property type="match status" value="1"/>
</dbReference>
<name>A0A1Z4LV72_9CYAN</name>
<evidence type="ECO:0000256" key="1">
    <source>
        <dbReference type="ARBA" id="ARBA00009437"/>
    </source>
</evidence>
<sequence length="300" mass="33927">MKSLSNITIFIRVAETRSFVEAANELSLSPPATSKAVAKLEEELGVKLLHRTTRSVGLTAEGERFYEVAQKFLEEMDAVAQELKDSSSEPRGRLKISMSAAYGRMWGTKIISQFLQNYPQISVELSLNDKDIDLAAEGVDVAIRVGTLADSANLIARRLFLDPLITCATPEYLNNYGRPRHPDELEQLNCLNFRNRKTGRLMHWFFTLNGQVERRIFEGTLTIDDGEAVGETAILGMGISQMPRFMAINALKEGILEEILFDYRPPKVPFSAVYLDRRLVSPRIQAFIDFMVERGNFWDK</sequence>
<evidence type="ECO:0000259" key="5">
    <source>
        <dbReference type="PROSITE" id="PS50931"/>
    </source>
</evidence>
<dbReference type="Proteomes" id="UP000218418">
    <property type="component" value="Chromosome"/>
</dbReference>
<dbReference type="InterPro" id="IPR005119">
    <property type="entry name" value="LysR_subst-bd"/>
</dbReference>
<evidence type="ECO:0000313" key="7">
    <source>
        <dbReference type="Proteomes" id="UP000218418"/>
    </source>
</evidence>
<dbReference type="GO" id="GO:0006351">
    <property type="term" value="P:DNA-templated transcription"/>
    <property type="evidence" value="ECO:0007669"/>
    <property type="project" value="TreeGrafter"/>
</dbReference>
<dbReference type="GO" id="GO:0003700">
    <property type="term" value="F:DNA-binding transcription factor activity"/>
    <property type="evidence" value="ECO:0007669"/>
    <property type="project" value="InterPro"/>
</dbReference>
<dbReference type="FunFam" id="1.10.10.10:FF:000001">
    <property type="entry name" value="LysR family transcriptional regulator"/>
    <property type="match status" value="1"/>
</dbReference>
<dbReference type="GO" id="GO:0043565">
    <property type="term" value="F:sequence-specific DNA binding"/>
    <property type="evidence" value="ECO:0007669"/>
    <property type="project" value="TreeGrafter"/>
</dbReference>
<proteinExistence type="inferred from homology"/>
<dbReference type="PANTHER" id="PTHR30537">
    <property type="entry name" value="HTH-TYPE TRANSCRIPTIONAL REGULATOR"/>
    <property type="match status" value="1"/>
</dbReference>
<dbReference type="PRINTS" id="PR00039">
    <property type="entry name" value="HTHLYSR"/>
</dbReference>
<protein>
    <submittedName>
        <fullName evidence="6">Transcriptional regulator LysR family protein</fullName>
    </submittedName>
</protein>
<keyword evidence="2" id="KW-0805">Transcription regulation</keyword>
<dbReference type="Gene3D" id="3.40.190.290">
    <property type="match status" value="1"/>
</dbReference>
<evidence type="ECO:0000256" key="2">
    <source>
        <dbReference type="ARBA" id="ARBA00023015"/>
    </source>
</evidence>
<dbReference type="InterPro" id="IPR036390">
    <property type="entry name" value="WH_DNA-bd_sf"/>
</dbReference>